<dbReference type="EMBL" id="BK032510">
    <property type="protein sequence ID" value="DAF44012.1"/>
    <property type="molecule type" value="Genomic_DNA"/>
</dbReference>
<protein>
    <submittedName>
        <fullName evidence="1">Uncharacterized protein</fullName>
    </submittedName>
</protein>
<reference evidence="1" key="1">
    <citation type="journal article" date="2021" name="Proc. Natl. Acad. Sci. U.S.A.">
        <title>A Catalog of Tens of Thousands of Viruses from Human Metagenomes Reveals Hidden Associations with Chronic Diseases.</title>
        <authorList>
            <person name="Tisza M.J."/>
            <person name="Buck C.B."/>
        </authorList>
    </citation>
    <scope>NUCLEOTIDE SEQUENCE</scope>
    <source>
        <strain evidence="1">CtNQV2</strain>
    </source>
</reference>
<evidence type="ECO:0000313" key="1">
    <source>
        <dbReference type="EMBL" id="DAF44012.1"/>
    </source>
</evidence>
<organism evidence="1">
    <name type="scientific">Myoviridae sp. ctNQV2</name>
    <dbReference type="NCBI Taxonomy" id="2827683"/>
    <lineage>
        <taxon>Viruses</taxon>
        <taxon>Duplodnaviria</taxon>
        <taxon>Heunggongvirae</taxon>
        <taxon>Uroviricota</taxon>
        <taxon>Caudoviricetes</taxon>
    </lineage>
</organism>
<name>A0A8S5RZ09_9CAUD</name>
<sequence length="79" mass="9701">MNKKYYCIEVIVSNEKHCRFTMIHTAYEHLKTLSTDEEKLKYVNDYFDNRMDITKFIKQFSTYNEEIRIGYLFGEHLDF</sequence>
<accession>A0A8S5RZ09</accession>
<proteinExistence type="predicted"/>